<name>A0A8G1VHK9_9EURO</name>
<accession>A0A8G1VHK9</accession>
<dbReference type="RefSeq" id="XP_025510249.1">
    <property type="nucleotide sequence ID" value="XM_025654550.1"/>
</dbReference>
<dbReference type="Proteomes" id="UP000249526">
    <property type="component" value="Unassembled WGS sequence"/>
</dbReference>
<evidence type="ECO:0008006" key="3">
    <source>
        <dbReference type="Google" id="ProtNLM"/>
    </source>
</evidence>
<dbReference type="EMBL" id="KZ825085">
    <property type="protein sequence ID" value="RAH52327.1"/>
    <property type="molecule type" value="Genomic_DNA"/>
</dbReference>
<keyword evidence="2" id="KW-1185">Reference proteome</keyword>
<reference evidence="1 2" key="1">
    <citation type="submission" date="2018-02" db="EMBL/GenBank/DDBJ databases">
        <title>The genomes of Aspergillus section Nigri reveals drivers in fungal speciation.</title>
        <authorList>
            <consortium name="DOE Joint Genome Institute"/>
            <person name="Vesth T.C."/>
            <person name="Nybo J."/>
            <person name="Theobald S."/>
            <person name="Brandl J."/>
            <person name="Frisvad J.C."/>
            <person name="Nielsen K.F."/>
            <person name="Lyhne E.K."/>
            <person name="Kogle M.E."/>
            <person name="Kuo A."/>
            <person name="Riley R."/>
            <person name="Clum A."/>
            <person name="Nolan M."/>
            <person name="Lipzen A."/>
            <person name="Salamov A."/>
            <person name="Henrissat B."/>
            <person name="Wiebenga A."/>
            <person name="De vries R.P."/>
            <person name="Grigoriev I.V."/>
            <person name="Mortensen U.H."/>
            <person name="Andersen M.R."/>
            <person name="Baker S.E."/>
        </authorList>
    </citation>
    <scope>NUCLEOTIDE SEQUENCE [LARGE SCALE GENOMIC DNA]</scope>
    <source>
        <strain evidence="1 2">CBS 112811</strain>
    </source>
</reference>
<dbReference type="GeneID" id="37157952"/>
<proteinExistence type="predicted"/>
<organism evidence="1 2">
    <name type="scientific">Aspergillus piperis CBS 112811</name>
    <dbReference type="NCBI Taxonomy" id="1448313"/>
    <lineage>
        <taxon>Eukaryota</taxon>
        <taxon>Fungi</taxon>
        <taxon>Dikarya</taxon>
        <taxon>Ascomycota</taxon>
        <taxon>Pezizomycotina</taxon>
        <taxon>Eurotiomycetes</taxon>
        <taxon>Eurotiomycetidae</taxon>
        <taxon>Eurotiales</taxon>
        <taxon>Aspergillaceae</taxon>
        <taxon>Aspergillus</taxon>
        <taxon>Aspergillus subgen. Circumdati</taxon>
    </lineage>
</organism>
<evidence type="ECO:0000313" key="2">
    <source>
        <dbReference type="Proteomes" id="UP000249526"/>
    </source>
</evidence>
<protein>
    <recommendedName>
        <fullName evidence="3">BTB domain-containing protein</fullName>
    </recommendedName>
</protein>
<dbReference type="AlphaFoldDB" id="A0A8G1VHK9"/>
<evidence type="ECO:0000313" key="1">
    <source>
        <dbReference type="EMBL" id="RAH52327.1"/>
    </source>
</evidence>
<gene>
    <name evidence="1" type="ORF">BO85DRAFT_202440</name>
</gene>
<sequence>MTSLRISRTNPTAQDQLIMDSEGAPESQQESLISGIGNLSIETAAGHSEVTHQANGVAHSLPDLEESAAPYKVILQTGDVIIEYFDPESDIATQAEARHRRWRVSSDDLARNSPYFRALLDPHKFSEGRQLMQQKMMHQKLLTEETVNTASSKNPNAEVRNLPVVILPSKHVASRLGLDAIKLFLEILSFHSFEEEQKCSFDAELKFSPVSLIARLLELADAFNSPHVVRESLKRAGYAYGKGKYQPSKFDSSLLKLSEDRIRQTIFVARTLDEPVIYRVMTHALLVLGSKTWANGVEPPVTPTHPWRFLPNGIEEELYFRRQCVLNTITDLQAYFLRVYGALEDPEPPKPFVPRQPLAPAINQARPFQCRYGFGNSSACDAFHLGQMTRFFSLRTKTIFLGSTLIDPDFTLDSDTDSTPEQAPAPPSDITAIIASLKQCPDYQIDPNHVGCGIRRRFLPPLDCIERFVGDGRGLLGIDFHSWTGQEWPFATPSSWANRTLPRANVIDIRISKLSAVHGGSGARLSITSQEENARLLFTAKKRNWEA</sequence>